<evidence type="ECO:0000313" key="2">
    <source>
        <dbReference type="Proteomes" id="UP000054387"/>
    </source>
</evidence>
<sequence>MEVPESARLHGNFTLGANETVNSSIEDPPRGFAIVVTVHRDKKEIISYVTANCDDLPLIGLKVTRHSEGVSVVHSCT</sequence>
<accession>A0A0W1R5K7</accession>
<keyword evidence="2" id="KW-1185">Reference proteome</keyword>
<dbReference type="AlphaFoldDB" id="A0A0W1R5K7"/>
<dbReference type="EMBL" id="LOPU01000030">
    <property type="protein sequence ID" value="KTG08586.1"/>
    <property type="molecule type" value="Genomic_DNA"/>
</dbReference>
<reference evidence="1 2" key="1">
    <citation type="submission" date="2015-12" db="EMBL/GenBank/DDBJ databases">
        <title>Haloprofundus marisrubri gen. nov., sp. nov., an extremely halophilic archaeon isolated from the Discovery deep brine-seawater interface in the Red Sea.</title>
        <authorList>
            <person name="Zhang G."/>
            <person name="Stingl U."/>
            <person name="Rashid M."/>
        </authorList>
    </citation>
    <scope>NUCLEOTIDE SEQUENCE [LARGE SCALE GENOMIC DNA]</scope>
    <source>
        <strain evidence="1 2">SB9</strain>
    </source>
</reference>
<comment type="caution">
    <text evidence="1">The sequence shown here is derived from an EMBL/GenBank/DDBJ whole genome shotgun (WGS) entry which is preliminary data.</text>
</comment>
<protein>
    <submittedName>
        <fullName evidence="1">Uncharacterized protein</fullName>
    </submittedName>
</protein>
<dbReference type="Proteomes" id="UP000054387">
    <property type="component" value="Unassembled WGS sequence"/>
</dbReference>
<organism evidence="1 2">
    <name type="scientific">Haloprofundus marisrubri</name>
    <dbReference type="NCBI Taxonomy" id="1514971"/>
    <lineage>
        <taxon>Archaea</taxon>
        <taxon>Methanobacteriati</taxon>
        <taxon>Methanobacteriota</taxon>
        <taxon>Stenosarchaea group</taxon>
        <taxon>Halobacteria</taxon>
        <taxon>Halobacteriales</taxon>
        <taxon>Haloferacaceae</taxon>
        <taxon>Haloprofundus</taxon>
    </lineage>
</organism>
<proteinExistence type="predicted"/>
<gene>
    <name evidence="1" type="ORF">AUR64_18100</name>
</gene>
<evidence type="ECO:0000313" key="1">
    <source>
        <dbReference type="EMBL" id="KTG08586.1"/>
    </source>
</evidence>
<dbReference type="STRING" id="1514971.AUR64_18100"/>
<name>A0A0W1R5K7_9EURY</name>